<sequence>MMLMRESAPFCADLKSDATSISLTEGSDCTSSIVQPRRSGSIKYLDCLIPPADPQHPLQFIHKTKAEEADATGNGIVRGHSSLPYQQRQLQHSRSSVCQYEYANLSNSSATYPLRPSLHYSDSSGNKSIRPYPYEVHAREPNMAFKRRRCTISGSSNCKRCRIVNCGKISVSRGLCRGHGGGRRCQHADCTKGAQSRSEFCWAHGGGQRCEVKCCMRSRKSKRFCVAHLNWETTAVAPTTPTCSHLEALPVRMQLLTPVGLNKISPASSTALKGSPSLPSLLQALRNTKSYMTKMD</sequence>
<name>A0A0P1AS94_PLAHL</name>
<dbReference type="OrthoDB" id="159655at2759"/>
<reference evidence="3" key="1">
    <citation type="submission" date="2014-09" db="EMBL/GenBank/DDBJ databases">
        <authorList>
            <person name="Sharma Rahul"/>
            <person name="Thines Marco"/>
        </authorList>
    </citation>
    <scope>NUCLEOTIDE SEQUENCE [LARGE SCALE GENOMIC DNA]</scope>
</reference>
<dbReference type="OMA" id="CTKGAQS"/>
<dbReference type="STRING" id="4781.A0A0P1AS94"/>
<dbReference type="PANTHER" id="PTHR31827:SF1">
    <property type="entry name" value="EMB|CAB89363.1"/>
    <property type="match status" value="1"/>
</dbReference>
<dbReference type="InterPro" id="IPR056866">
    <property type="entry name" value="Znf_WRKY19"/>
</dbReference>
<accession>A0A0P1AS94</accession>
<dbReference type="GeneID" id="36396203"/>
<keyword evidence="3" id="KW-1185">Reference proteome</keyword>
<dbReference type="PANTHER" id="PTHR31827">
    <property type="entry name" value="EMB|CAB89363.1"/>
    <property type="match status" value="1"/>
</dbReference>
<organism evidence="2 3">
    <name type="scientific">Plasmopara halstedii</name>
    <name type="common">Downy mildew of sunflower</name>
    <dbReference type="NCBI Taxonomy" id="4781"/>
    <lineage>
        <taxon>Eukaryota</taxon>
        <taxon>Sar</taxon>
        <taxon>Stramenopiles</taxon>
        <taxon>Oomycota</taxon>
        <taxon>Peronosporomycetes</taxon>
        <taxon>Peronosporales</taxon>
        <taxon>Peronosporaceae</taxon>
        <taxon>Plasmopara</taxon>
    </lineage>
</organism>
<evidence type="ECO:0000313" key="3">
    <source>
        <dbReference type="Proteomes" id="UP000054928"/>
    </source>
</evidence>
<feature type="domain" description="WRKY19-like zinc finger" evidence="1">
    <location>
        <begin position="182"/>
        <end position="206"/>
    </location>
</feature>
<proteinExistence type="predicted"/>
<dbReference type="Pfam" id="PF24906">
    <property type="entry name" value="Zf_WRKY19"/>
    <property type="match status" value="1"/>
</dbReference>
<dbReference type="AlphaFoldDB" id="A0A0P1AS94"/>
<protein>
    <recommendedName>
        <fullName evidence="1">WRKY19-like zinc finger domain-containing protein</fullName>
    </recommendedName>
</protein>
<dbReference type="EMBL" id="CCYD01001336">
    <property type="protein sequence ID" value="CEG44812.1"/>
    <property type="molecule type" value="Genomic_DNA"/>
</dbReference>
<evidence type="ECO:0000259" key="1">
    <source>
        <dbReference type="Pfam" id="PF24906"/>
    </source>
</evidence>
<dbReference type="Proteomes" id="UP000054928">
    <property type="component" value="Unassembled WGS sequence"/>
</dbReference>
<dbReference type="RefSeq" id="XP_024581181.1">
    <property type="nucleotide sequence ID" value="XM_024730955.1"/>
</dbReference>
<evidence type="ECO:0000313" key="2">
    <source>
        <dbReference type="EMBL" id="CEG44812.1"/>
    </source>
</evidence>